<dbReference type="PANTHER" id="PTHR36173">
    <property type="entry name" value="RIBONUCLEASE VAPC16-RELATED"/>
    <property type="match status" value="1"/>
</dbReference>
<proteinExistence type="predicted"/>
<evidence type="ECO:0000259" key="5">
    <source>
        <dbReference type="Pfam" id="PF01850"/>
    </source>
</evidence>
<keyword evidence="4" id="KW-0460">Magnesium</keyword>
<keyword evidence="3" id="KW-0378">Hydrolase</keyword>
<protein>
    <submittedName>
        <fullName evidence="6">Type II toxin-antitoxin system VapC family toxin</fullName>
    </submittedName>
</protein>
<dbReference type="EMBL" id="JAGFNP010000004">
    <property type="protein sequence ID" value="MBO3733227.1"/>
    <property type="molecule type" value="Genomic_DNA"/>
</dbReference>
<reference evidence="6 7" key="1">
    <citation type="submission" date="2021-03" db="EMBL/GenBank/DDBJ databases">
        <title>Glycomyces sp. nov., a novel actinomycete isolated from soil.</title>
        <authorList>
            <person name="Yang X."/>
            <person name="Xu X."/>
        </authorList>
    </citation>
    <scope>NUCLEOTIDE SEQUENCE [LARGE SCALE GENOMIC DNA]</scope>
    <source>
        <strain evidence="6 7">NEAU-S30</strain>
    </source>
</reference>
<dbReference type="CDD" id="cd09872">
    <property type="entry name" value="PIN_Sll0205-like"/>
    <property type="match status" value="1"/>
</dbReference>
<dbReference type="SUPFAM" id="SSF88723">
    <property type="entry name" value="PIN domain-like"/>
    <property type="match status" value="1"/>
</dbReference>
<dbReference type="InterPro" id="IPR002716">
    <property type="entry name" value="PIN_dom"/>
</dbReference>
<feature type="domain" description="PIN" evidence="5">
    <location>
        <begin position="3"/>
        <end position="113"/>
    </location>
</feature>
<evidence type="ECO:0000313" key="6">
    <source>
        <dbReference type="EMBL" id="MBO3733227.1"/>
    </source>
</evidence>
<dbReference type="Proteomes" id="UP000681341">
    <property type="component" value="Unassembled WGS sequence"/>
</dbReference>
<dbReference type="PANTHER" id="PTHR36173:SF2">
    <property type="entry name" value="RIBONUCLEASE VAPC16"/>
    <property type="match status" value="1"/>
</dbReference>
<evidence type="ECO:0000256" key="3">
    <source>
        <dbReference type="ARBA" id="ARBA00022801"/>
    </source>
</evidence>
<name>A0ABS3U373_9ACTN</name>
<gene>
    <name evidence="6" type="ORF">J5V16_10365</name>
</gene>
<evidence type="ECO:0000256" key="4">
    <source>
        <dbReference type="ARBA" id="ARBA00022842"/>
    </source>
</evidence>
<keyword evidence="2" id="KW-0479">Metal-binding</keyword>
<keyword evidence="7" id="KW-1185">Reference proteome</keyword>
<comment type="caution">
    <text evidence="6">The sequence shown here is derived from an EMBL/GenBank/DDBJ whole genome shotgun (WGS) entry which is preliminary data.</text>
</comment>
<sequence>MLLLDSQTALWVMNDSPRLGARARQRIESAAAVHVSVATIWELTIKSVLGKLKIPDDFADQAAANGLELLEISADHAEGIRDFPELVRHDPFDRLIVSQAYQHRLTLMTADAVLLGLGRDFVVDSTV</sequence>
<evidence type="ECO:0000313" key="7">
    <source>
        <dbReference type="Proteomes" id="UP000681341"/>
    </source>
</evidence>
<organism evidence="6 7">
    <name type="scientific">Glycomyces niveus</name>
    <dbReference type="NCBI Taxonomy" id="2820287"/>
    <lineage>
        <taxon>Bacteria</taxon>
        <taxon>Bacillati</taxon>
        <taxon>Actinomycetota</taxon>
        <taxon>Actinomycetes</taxon>
        <taxon>Glycomycetales</taxon>
        <taxon>Glycomycetaceae</taxon>
        <taxon>Glycomyces</taxon>
    </lineage>
</organism>
<dbReference type="RefSeq" id="WP_208496131.1">
    <property type="nucleotide sequence ID" value="NZ_JAGFNP010000004.1"/>
</dbReference>
<dbReference type="Pfam" id="PF01850">
    <property type="entry name" value="PIN"/>
    <property type="match status" value="1"/>
</dbReference>
<dbReference type="InterPro" id="IPR052919">
    <property type="entry name" value="TA_system_RNase"/>
</dbReference>
<dbReference type="Gene3D" id="3.40.50.1010">
    <property type="entry name" value="5'-nuclease"/>
    <property type="match status" value="1"/>
</dbReference>
<dbReference type="InterPro" id="IPR041705">
    <property type="entry name" value="PIN_Sll0205"/>
</dbReference>
<evidence type="ECO:0000256" key="2">
    <source>
        <dbReference type="ARBA" id="ARBA00022723"/>
    </source>
</evidence>
<dbReference type="InterPro" id="IPR029060">
    <property type="entry name" value="PIN-like_dom_sf"/>
</dbReference>
<keyword evidence="1" id="KW-0540">Nuclease</keyword>
<evidence type="ECO:0000256" key="1">
    <source>
        <dbReference type="ARBA" id="ARBA00022722"/>
    </source>
</evidence>
<accession>A0ABS3U373</accession>